<accession>A0A6N1MYD7</accession>
<dbReference type="Gene3D" id="1.10.443.10">
    <property type="entry name" value="Intergrase catalytic core"/>
    <property type="match status" value="1"/>
</dbReference>
<protein>
    <recommendedName>
        <fullName evidence="5">Integrase</fullName>
    </recommendedName>
</protein>
<dbReference type="GO" id="GO:0003677">
    <property type="term" value="F:DNA binding"/>
    <property type="evidence" value="ECO:0007669"/>
    <property type="project" value="InterPro"/>
</dbReference>
<proteinExistence type="predicted"/>
<dbReference type="AlphaFoldDB" id="A0A6N1MYD7"/>
<keyword evidence="1" id="KW-0233">DNA recombination</keyword>
<dbReference type="RefSeq" id="WP_174894691.1">
    <property type="nucleotide sequence ID" value="NZ_CP054803.1"/>
</dbReference>
<sequence>MINLELENSLSRQSFSNYPSDDKAVSFDKNGKVLSRFSDEYWDFSALSRKYETGYILDFSEKTGLNKETLLHFRLIMLYRLLYNNKSRRDVVSFTTLSNDYYILKKTALLFSCENSSFLSINKNNIVQREYLKNISNNKFISSSKILSLLIVVNNAGVFFNLGEDFGLNSALISRLREAILLCPKSTKQTILIPSRIYAEFIQKSLNHFKILADSLPILNKAITEIIMSSVITTSSDKTKNSIKKEKQFAAVIEKYDLSAFCNHFDIKRNSSKTSLKAFIYNISYVQVLGVFIIACLTGMRRGEILNLGRDCLQKRVVNDRDVWFLSGYTSKTSSAGLIQAKWVTSKLLVDVIETLIAMHPIIQAVNSHYGEYSDVPLKDYPLLPSVIKGVKKLEKLNGSHPLYSVPPIIFTIGDKVSERLCNIVIESQDIDELNHLNPLVDWRIEHNLEVGKVWQFRPHQFRRSLVVYCVRSGLVQFASLKKQLQHLSIDMTTYYGSSAGSASNLFDEDLSIEFKKENARFQFAQYEEKVIDSKDILFGGEGTRLQSLKNKTDVPLFLRDKKQVLKMFENGQLAYKQTPLGGCSRVGPCNKLGFAHVTACITCKDSIFDSSSKVALIKTKKAFESRLMKYESNSIYSRQLQIEINSLNNLLNKIKILEV</sequence>
<gene>
    <name evidence="3" type="ORF">FOB19_16515</name>
</gene>
<dbReference type="InterPro" id="IPR011010">
    <property type="entry name" value="DNA_brk_join_enz"/>
</dbReference>
<evidence type="ECO:0000313" key="4">
    <source>
        <dbReference type="Proteomes" id="UP000509126"/>
    </source>
</evidence>
<dbReference type="EMBL" id="CP054803">
    <property type="protein sequence ID" value="QKU22852.1"/>
    <property type="molecule type" value="Genomic_DNA"/>
</dbReference>
<keyword evidence="2" id="KW-0812">Transmembrane</keyword>
<dbReference type="GO" id="GO:0015074">
    <property type="term" value="P:DNA integration"/>
    <property type="evidence" value="ECO:0007669"/>
    <property type="project" value="InterPro"/>
</dbReference>
<evidence type="ECO:0000256" key="2">
    <source>
        <dbReference type="SAM" id="Phobius"/>
    </source>
</evidence>
<dbReference type="Proteomes" id="UP000509126">
    <property type="component" value="Chromosome"/>
</dbReference>
<dbReference type="GO" id="GO:0006310">
    <property type="term" value="P:DNA recombination"/>
    <property type="evidence" value="ECO:0007669"/>
    <property type="project" value="UniProtKB-KW"/>
</dbReference>
<keyword evidence="2" id="KW-1133">Transmembrane helix</keyword>
<evidence type="ECO:0000256" key="1">
    <source>
        <dbReference type="ARBA" id="ARBA00023172"/>
    </source>
</evidence>
<dbReference type="InterPro" id="IPR013762">
    <property type="entry name" value="Integrase-like_cat_sf"/>
</dbReference>
<feature type="transmembrane region" description="Helical" evidence="2">
    <location>
        <begin position="279"/>
        <end position="300"/>
    </location>
</feature>
<organism evidence="3 4">
    <name type="scientific">Acinetobacter lwoffii</name>
    <dbReference type="NCBI Taxonomy" id="28090"/>
    <lineage>
        <taxon>Bacteria</taxon>
        <taxon>Pseudomonadati</taxon>
        <taxon>Pseudomonadota</taxon>
        <taxon>Gammaproteobacteria</taxon>
        <taxon>Moraxellales</taxon>
        <taxon>Moraxellaceae</taxon>
        <taxon>Acinetobacter</taxon>
    </lineage>
</organism>
<evidence type="ECO:0008006" key="5">
    <source>
        <dbReference type="Google" id="ProtNLM"/>
    </source>
</evidence>
<evidence type="ECO:0000313" key="3">
    <source>
        <dbReference type="EMBL" id="QKU22852.1"/>
    </source>
</evidence>
<dbReference type="SUPFAM" id="SSF56349">
    <property type="entry name" value="DNA breaking-rejoining enzymes"/>
    <property type="match status" value="1"/>
</dbReference>
<keyword evidence="2" id="KW-0472">Membrane</keyword>
<reference evidence="3 4" key="1">
    <citation type="submission" date="2019-11" db="EMBL/GenBank/DDBJ databases">
        <title>FDA dAtabase for Regulatory Grade micrObial Sequences (FDA-ARGOS): Supporting development and validation of Infectious Disease Dx tests.</title>
        <authorList>
            <person name="Patel R."/>
            <person name="Rucinski S."/>
            <person name="Tallon L."/>
            <person name="Sadzewicz L."/>
            <person name="Vavikolanu K."/>
            <person name="Mehta A."/>
            <person name="Aluvathingal J."/>
            <person name="Nadendla S."/>
            <person name="Nandy P."/>
            <person name="Geyer C."/>
            <person name="Yan Y."/>
            <person name="Sichtig H."/>
        </authorList>
    </citation>
    <scope>NUCLEOTIDE SEQUENCE [LARGE SCALE GENOMIC DNA]</scope>
    <source>
        <strain evidence="3 4">FDAARGOS_557</strain>
    </source>
</reference>
<name>A0A6N1MYD7_ACILW</name>